<evidence type="ECO:0000313" key="1">
    <source>
        <dbReference type="WBParaSite" id="GPUH_0000485801-mRNA-1"/>
    </source>
</evidence>
<accession>A0A183D810</accession>
<organism evidence="1">
    <name type="scientific">Gongylonema pulchrum</name>
    <dbReference type="NCBI Taxonomy" id="637853"/>
    <lineage>
        <taxon>Eukaryota</taxon>
        <taxon>Metazoa</taxon>
        <taxon>Ecdysozoa</taxon>
        <taxon>Nematoda</taxon>
        <taxon>Chromadorea</taxon>
        <taxon>Rhabditida</taxon>
        <taxon>Spirurina</taxon>
        <taxon>Spiruromorpha</taxon>
        <taxon>Spiruroidea</taxon>
        <taxon>Gongylonematidae</taxon>
        <taxon>Gongylonema</taxon>
    </lineage>
</organism>
<proteinExistence type="predicted"/>
<dbReference type="WBParaSite" id="GPUH_0000485801-mRNA-1">
    <property type="protein sequence ID" value="GPUH_0000485801-mRNA-1"/>
    <property type="gene ID" value="GPUH_0000485801"/>
</dbReference>
<protein>
    <submittedName>
        <fullName evidence="1">Anaphase-promoting complex subunit 1</fullName>
    </submittedName>
</protein>
<reference evidence="1" key="1">
    <citation type="submission" date="2016-06" db="UniProtKB">
        <authorList>
            <consortium name="WormBaseParasite"/>
        </authorList>
    </citation>
    <scope>IDENTIFICATION</scope>
</reference>
<name>A0A183D810_9BILA</name>
<sequence>LWLILTLKRDWDFKVMHPVHEIIALQNGPQTMTTVPAHIMEKKPSELKNALILLHGDQIHVIISELLCADCIRFCASSLPDTDLDVPASPFPMSLPFSDQLDKLH</sequence>
<dbReference type="AlphaFoldDB" id="A0A183D810"/>